<sequence length="142" mass="15097">MKQHSVRDLAMALYGAGDAVAKIDVLSRIVIDLLVEVEALRGAVHQSHGGGAADPVHAGYDIPCHDKTLTDGKAAYPTAYVDAAYALHNAAGSTGGVEKLLARFYSTTGAEPREALMLRRLGYSDAEISRFKAAVEHAEQFS</sequence>
<gene>
    <name evidence="1" type="ORF">PX52LOC_06646</name>
</gene>
<dbReference type="AlphaFoldDB" id="A0A5C1AKW6"/>
<reference evidence="2" key="1">
    <citation type="submission" date="2019-08" db="EMBL/GenBank/DDBJ databases">
        <title>Limnoglobus roseus gen. nov., sp. nov., a novel freshwater planctomycete with a giant genome from the family Gemmataceae.</title>
        <authorList>
            <person name="Kulichevskaya I.S."/>
            <person name="Naumoff D.G."/>
            <person name="Miroshnikov K."/>
            <person name="Ivanova A."/>
            <person name="Philippov D.A."/>
            <person name="Hakobyan A."/>
            <person name="Rijpstra I.C."/>
            <person name="Sinninghe Damste J.S."/>
            <person name="Liesack W."/>
            <person name="Dedysh S.N."/>
        </authorList>
    </citation>
    <scope>NUCLEOTIDE SEQUENCE [LARGE SCALE GENOMIC DNA]</scope>
    <source>
        <strain evidence="2">PX52</strain>
    </source>
</reference>
<protein>
    <submittedName>
        <fullName evidence="1">Uncharacterized protein</fullName>
    </submittedName>
</protein>
<dbReference type="InterPro" id="IPR036135">
    <property type="entry name" value="MoeA_linker/N_sf"/>
</dbReference>
<dbReference type="GO" id="GO:0032324">
    <property type="term" value="P:molybdopterin cofactor biosynthetic process"/>
    <property type="evidence" value="ECO:0007669"/>
    <property type="project" value="InterPro"/>
</dbReference>
<keyword evidence="2" id="KW-1185">Reference proteome</keyword>
<proteinExistence type="predicted"/>
<name>A0A5C1AKW6_9BACT</name>
<dbReference type="Proteomes" id="UP000324974">
    <property type="component" value="Chromosome"/>
</dbReference>
<organism evidence="1 2">
    <name type="scientific">Limnoglobus roseus</name>
    <dbReference type="NCBI Taxonomy" id="2598579"/>
    <lineage>
        <taxon>Bacteria</taxon>
        <taxon>Pseudomonadati</taxon>
        <taxon>Planctomycetota</taxon>
        <taxon>Planctomycetia</taxon>
        <taxon>Gemmatales</taxon>
        <taxon>Gemmataceae</taxon>
        <taxon>Limnoglobus</taxon>
    </lineage>
</organism>
<dbReference type="RefSeq" id="WP_149113946.1">
    <property type="nucleotide sequence ID" value="NZ_CP042425.1"/>
</dbReference>
<dbReference type="KEGG" id="lrs:PX52LOC_06646"/>
<dbReference type="SUPFAM" id="SSF63882">
    <property type="entry name" value="MoeA N-terminal region -like"/>
    <property type="match status" value="1"/>
</dbReference>
<accession>A0A5C1AKW6</accession>
<evidence type="ECO:0000313" key="2">
    <source>
        <dbReference type="Proteomes" id="UP000324974"/>
    </source>
</evidence>
<dbReference type="EMBL" id="CP042425">
    <property type="protein sequence ID" value="QEL19570.1"/>
    <property type="molecule type" value="Genomic_DNA"/>
</dbReference>
<dbReference type="OrthoDB" id="9893248at2"/>
<evidence type="ECO:0000313" key="1">
    <source>
        <dbReference type="EMBL" id="QEL19570.1"/>
    </source>
</evidence>